<evidence type="ECO:0000313" key="11">
    <source>
        <dbReference type="Proteomes" id="UP000274097"/>
    </source>
</evidence>
<comment type="caution">
    <text evidence="9">The sequence shown here is derived from an EMBL/GenBank/DDBJ whole genome shotgun (WGS) entry which is preliminary data.</text>
</comment>
<feature type="transmembrane region" description="Helical" evidence="7">
    <location>
        <begin position="125"/>
        <end position="145"/>
    </location>
</feature>
<dbReference type="GO" id="GO:0005886">
    <property type="term" value="C:plasma membrane"/>
    <property type="evidence" value="ECO:0007669"/>
    <property type="project" value="UniProtKB-SubCell"/>
</dbReference>
<dbReference type="Pfam" id="PF02308">
    <property type="entry name" value="MgtC"/>
    <property type="match status" value="1"/>
</dbReference>
<gene>
    <name evidence="9" type="ORF">D6Z83_14740</name>
    <name evidence="10" type="ORF">EBE87_04880</name>
</gene>
<dbReference type="InParanoid" id="A0A3A9JRU9"/>
<proteinExistence type="inferred from homology"/>
<keyword evidence="3" id="KW-1003">Cell membrane</keyword>
<dbReference type="RefSeq" id="WP_120639049.1">
    <property type="nucleotide sequence ID" value="NZ_RAQU01000088.1"/>
</dbReference>
<dbReference type="Proteomes" id="UP000278036">
    <property type="component" value="Unassembled WGS sequence"/>
</dbReference>
<comment type="similarity">
    <text evidence="2 7">Belongs to the MgtC/SapB family.</text>
</comment>
<feature type="transmembrane region" description="Helical" evidence="7">
    <location>
        <begin position="15"/>
        <end position="35"/>
    </location>
</feature>
<keyword evidence="6 7" id="KW-0472">Membrane</keyword>
<feature type="transmembrane region" description="Helical" evidence="7">
    <location>
        <begin position="103"/>
        <end position="119"/>
    </location>
</feature>
<dbReference type="FunCoup" id="A0A3A9JRU9">
    <property type="interactions" value="145"/>
</dbReference>
<dbReference type="OrthoDB" id="9811198at2"/>
<evidence type="ECO:0000256" key="2">
    <source>
        <dbReference type="ARBA" id="ARBA00009298"/>
    </source>
</evidence>
<dbReference type="EMBL" id="RAQU01000088">
    <property type="protein sequence ID" value="RKK03408.1"/>
    <property type="molecule type" value="Genomic_DNA"/>
</dbReference>
<sequence length="158" mass="16168">MEQAALPDTLSTLDLLLRLGGATLLGMALGLDRELRGFSAGIRTHGMLSLAAAMVVISGMMLHHAVRAAGGDADPLRTVQGLYQALGFIGAGLVFTRRGGVHNLTSAGSIILAVAIGIAGGLGQWALACIATGLGLCVLTLVRIAERWLPGSGKARED</sequence>
<keyword evidence="5 7" id="KW-1133">Transmembrane helix</keyword>
<evidence type="ECO:0000256" key="1">
    <source>
        <dbReference type="ARBA" id="ARBA00004651"/>
    </source>
</evidence>
<evidence type="ECO:0000313" key="9">
    <source>
        <dbReference type="EMBL" id="RKK03408.1"/>
    </source>
</evidence>
<name>A0A3A9JRU9_9PROT</name>
<evidence type="ECO:0000313" key="12">
    <source>
        <dbReference type="Proteomes" id="UP000278036"/>
    </source>
</evidence>
<keyword evidence="11" id="KW-1185">Reference proteome</keyword>
<feature type="transmembrane region" description="Helical" evidence="7">
    <location>
        <begin position="47"/>
        <end position="66"/>
    </location>
</feature>
<keyword evidence="4 7" id="KW-0812">Transmembrane</keyword>
<evidence type="ECO:0000256" key="3">
    <source>
        <dbReference type="ARBA" id="ARBA00022475"/>
    </source>
</evidence>
<dbReference type="PANTHER" id="PTHR33778:SF1">
    <property type="entry name" value="MAGNESIUM TRANSPORTER YHID-RELATED"/>
    <property type="match status" value="1"/>
</dbReference>
<feature type="transmembrane region" description="Helical" evidence="7">
    <location>
        <begin position="78"/>
        <end position="96"/>
    </location>
</feature>
<protein>
    <recommendedName>
        <fullName evidence="7">Protein MgtC</fullName>
    </recommendedName>
</protein>
<evidence type="ECO:0000313" key="10">
    <source>
        <dbReference type="EMBL" id="RMI26603.1"/>
    </source>
</evidence>
<dbReference type="PRINTS" id="PR01837">
    <property type="entry name" value="MGTCSAPBPROT"/>
</dbReference>
<accession>A0A3A9JRU9</accession>
<dbReference type="AlphaFoldDB" id="A0A3A9JRU9"/>
<evidence type="ECO:0000256" key="6">
    <source>
        <dbReference type="ARBA" id="ARBA00023136"/>
    </source>
</evidence>
<evidence type="ECO:0000256" key="4">
    <source>
        <dbReference type="ARBA" id="ARBA00022692"/>
    </source>
</evidence>
<keyword evidence="7" id="KW-0997">Cell inner membrane</keyword>
<comment type="subcellular location">
    <subcellularLocation>
        <location evidence="7">Cell inner membrane</location>
        <topology evidence="7">Multi-pass membrane protein</topology>
    </subcellularLocation>
    <subcellularLocation>
        <location evidence="1">Cell membrane</location>
        <topology evidence="1">Multi-pass membrane protein</topology>
    </subcellularLocation>
</comment>
<dbReference type="EMBL" id="RFLX01000002">
    <property type="protein sequence ID" value="RMI26603.1"/>
    <property type="molecule type" value="Genomic_DNA"/>
</dbReference>
<evidence type="ECO:0000259" key="8">
    <source>
        <dbReference type="Pfam" id="PF02308"/>
    </source>
</evidence>
<evidence type="ECO:0000256" key="7">
    <source>
        <dbReference type="RuleBase" id="RU365041"/>
    </source>
</evidence>
<dbReference type="InterPro" id="IPR049177">
    <property type="entry name" value="MgtC_SapB_SrpB_YhiD_N"/>
</dbReference>
<organism evidence="9 12">
    <name type="scientific">Teichococcus wenyumeiae</name>
    <dbReference type="NCBI Taxonomy" id="2478470"/>
    <lineage>
        <taxon>Bacteria</taxon>
        <taxon>Pseudomonadati</taxon>
        <taxon>Pseudomonadota</taxon>
        <taxon>Alphaproteobacteria</taxon>
        <taxon>Acetobacterales</taxon>
        <taxon>Roseomonadaceae</taxon>
        <taxon>Roseomonas</taxon>
    </lineage>
</organism>
<dbReference type="Proteomes" id="UP000274097">
    <property type="component" value="Unassembled WGS sequence"/>
</dbReference>
<dbReference type="PANTHER" id="PTHR33778">
    <property type="entry name" value="PROTEIN MGTC"/>
    <property type="match status" value="1"/>
</dbReference>
<dbReference type="InterPro" id="IPR003416">
    <property type="entry name" value="MgtC/SapB/SrpB/YhiD_fam"/>
</dbReference>
<reference evidence="9 12" key="1">
    <citation type="submission" date="2018-09" db="EMBL/GenBank/DDBJ databases">
        <title>Roseomonas sp. nov., isolated from feces of Tibetan antelopes in the Qinghai-Tibet plateau, China.</title>
        <authorList>
            <person name="Tian Z."/>
        </authorList>
    </citation>
    <scope>NUCLEOTIDE SEQUENCE [LARGE SCALE GENOMIC DNA]</scope>
    <source>
        <strain evidence="10 11">Z23</strain>
        <strain evidence="9 12">Z24</strain>
    </source>
</reference>
<evidence type="ECO:0000256" key="5">
    <source>
        <dbReference type="ARBA" id="ARBA00022989"/>
    </source>
</evidence>
<feature type="domain" description="MgtC/SapB/SrpB/YhiD N-terminal" evidence="8">
    <location>
        <begin position="21"/>
        <end position="147"/>
    </location>
</feature>